<dbReference type="PROSITE" id="PS51257">
    <property type="entry name" value="PROKAR_LIPOPROTEIN"/>
    <property type="match status" value="1"/>
</dbReference>
<feature type="domain" description="DUF2268" evidence="2">
    <location>
        <begin position="164"/>
        <end position="279"/>
    </location>
</feature>
<protein>
    <submittedName>
        <fullName evidence="3">Lytic murein transglycosylase</fullName>
    </submittedName>
</protein>
<name>A0A508AUM1_9GAMM</name>
<organism evidence="3 4">
    <name type="scientific">Marilutibacter aestuarii</name>
    <dbReference type="NCBI Taxonomy" id="1706195"/>
    <lineage>
        <taxon>Bacteria</taxon>
        <taxon>Pseudomonadati</taxon>
        <taxon>Pseudomonadota</taxon>
        <taxon>Gammaproteobacteria</taxon>
        <taxon>Lysobacterales</taxon>
        <taxon>Lysobacteraceae</taxon>
        <taxon>Marilutibacter</taxon>
    </lineage>
</organism>
<dbReference type="OrthoDB" id="6402335at2"/>
<keyword evidence="4" id="KW-1185">Reference proteome</keyword>
<dbReference type="InterPro" id="IPR018728">
    <property type="entry name" value="DUF2268"/>
</dbReference>
<feature type="chain" id="PRO_5021473621" evidence="1">
    <location>
        <begin position="23"/>
        <end position="318"/>
    </location>
</feature>
<dbReference type="EMBL" id="VICE01000032">
    <property type="protein sequence ID" value="TQD50775.1"/>
    <property type="molecule type" value="Genomic_DNA"/>
</dbReference>
<gene>
    <name evidence="3" type="ORF">FKV25_03380</name>
</gene>
<dbReference type="Pfam" id="PF10026">
    <property type="entry name" value="DUF2268"/>
    <property type="match status" value="1"/>
</dbReference>
<evidence type="ECO:0000256" key="1">
    <source>
        <dbReference type="SAM" id="SignalP"/>
    </source>
</evidence>
<dbReference type="RefSeq" id="WP_141517390.1">
    <property type="nucleotide sequence ID" value="NZ_VICE01000032.1"/>
</dbReference>
<evidence type="ECO:0000259" key="2">
    <source>
        <dbReference type="Pfam" id="PF10026"/>
    </source>
</evidence>
<dbReference type="AlphaFoldDB" id="A0A508AUM1"/>
<dbReference type="Proteomes" id="UP000318212">
    <property type="component" value="Unassembled WGS sequence"/>
</dbReference>
<evidence type="ECO:0000313" key="3">
    <source>
        <dbReference type="EMBL" id="TQD50775.1"/>
    </source>
</evidence>
<proteinExistence type="predicted"/>
<evidence type="ECO:0000313" key="4">
    <source>
        <dbReference type="Proteomes" id="UP000318212"/>
    </source>
</evidence>
<keyword evidence="1" id="KW-0732">Signal</keyword>
<feature type="signal peptide" evidence="1">
    <location>
        <begin position="1"/>
        <end position="22"/>
    </location>
</feature>
<accession>A0A508AUM1</accession>
<reference evidence="3 4" key="1">
    <citation type="submission" date="2019-06" db="EMBL/GenBank/DDBJ databases">
        <title>Lysobacter alkalisoli sp. nov. isolated from saline soil.</title>
        <authorList>
            <person name="Sun J.-Q."/>
            <person name="Xu L."/>
        </authorList>
    </citation>
    <scope>NUCLEOTIDE SEQUENCE [LARGE SCALE GENOMIC DNA]</scope>
    <source>
        <strain evidence="3 4">JCM 31130</strain>
    </source>
</reference>
<sequence>MIRHLRFLAPLALLAACIDVQAGPPRGPDILTSDVTRFYALYEATGGKPTVEQIEREYLADATPSLQEFAQLRRVTAQSIADRIAKDPAIYEQARACMALLPNVERRLAASFATFSALYPEARFPPVAIVVGRGKPVGTANRNGLFIGLEALCAADFMNPDPEDRFVQTILHEYGHVQQPGADFEEGDPSVTVLRVSLLEGVAELIAELTSGSVGNPGLARWTVGREAEIETAFLRDIDSTDLSEWAYNYRPGSDAPYDLGYWVGYRIAKAYYLQANDRRKALKQLIELEDPKAILEASGWTPGMTMPDDRATRTPAG</sequence>
<comment type="caution">
    <text evidence="3">The sequence shown here is derived from an EMBL/GenBank/DDBJ whole genome shotgun (WGS) entry which is preliminary data.</text>
</comment>